<accession>A0A2C5Z5A6</accession>
<dbReference type="EMBL" id="NJEU01000424">
    <property type="protein sequence ID" value="PHH74554.1"/>
    <property type="molecule type" value="Genomic_DNA"/>
</dbReference>
<proteinExistence type="predicted"/>
<name>A0A2C5Z5A6_9HYPO</name>
<evidence type="ECO:0000256" key="1">
    <source>
        <dbReference type="SAM" id="MobiDB-lite"/>
    </source>
</evidence>
<protein>
    <submittedName>
        <fullName evidence="2">Uncharacterized protein</fullName>
    </submittedName>
</protein>
<comment type="caution">
    <text evidence="2">The sequence shown here is derived from an EMBL/GenBank/DDBJ whole genome shotgun (WGS) entry which is preliminary data.</text>
</comment>
<reference evidence="2 3" key="1">
    <citation type="submission" date="2017-06" db="EMBL/GenBank/DDBJ databases">
        <title>Ant-infecting Ophiocordyceps genomes reveal a high diversity of potential behavioral manipulation genes and a possible major role for enterotoxins.</title>
        <authorList>
            <person name="De Bekker C."/>
            <person name="Evans H.C."/>
            <person name="Brachmann A."/>
            <person name="Hughes D.P."/>
        </authorList>
    </citation>
    <scope>NUCLEOTIDE SEQUENCE [LARGE SCALE GENOMIC DNA]</scope>
    <source>
        <strain evidence="2 3">1348a</strain>
    </source>
</reference>
<evidence type="ECO:0000313" key="2">
    <source>
        <dbReference type="EMBL" id="PHH74554.1"/>
    </source>
</evidence>
<feature type="compositionally biased region" description="Polar residues" evidence="1">
    <location>
        <begin position="132"/>
        <end position="142"/>
    </location>
</feature>
<sequence length="202" mass="23127">MADFDQALAEFLAQETTLKQDKEILLKFLQFRPQRAQVVSLLPNDELEEKVKLVKRLISQMAFPEEAPSHLDTIQIAMISVLPTSALRDLDQEQGYKTKGLLRSDFFKNLQDFVGLLYRGKLPKGKKEPKIDTSSSTSPSKTRQPDLVDSVTHGIGAMEISSPRQRHGSQNVRRQAIHRENDQNAFCLERLQSRYAIFYHFP</sequence>
<keyword evidence="3" id="KW-1185">Reference proteome</keyword>
<dbReference type="AlphaFoldDB" id="A0A2C5Z5A6"/>
<evidence type="ECO:0000313" key="3">
    <source>
        <dbReference type="Proteomes" id="UP000224854"/>
    </source>
</evidence>
<organism evidence="2 3">
    <name type="scientific">Ophiocordyceps australis</name>
    <dbReference type="NCBI Taxonomy" id="1399860"/>
    <lineage>
        <taxon>Eukaryota</taxon>
        <taxon>Fungi</taxon>
        <taxon>Dikarya</taxon>
        <taxon>Ascomycota</taxon>
        <taxon>Pezizomycotina</taxon>
        <taxon>Sordariomycetes</taxon>
        <taxon>Hypocreomycetidae</taxon>
        <taxon>Hypocreales</taxon>
        <taxon>Ophiocordycipitaceae</taxon>
        <taxon>Ophiocordyceps</taxon>
    </lineage>
</organism>
<dbReference type="Proteomes" id="UP000224854">
    <property type="component" value="Unassembled WGS sequence"/>
</dbReference>
<feature type="region of interest" description="Disordered" evidence="1">
    <location>
        <begin position="124"/>
        <end position="147"/>
    </location>
</feature>
<gene>
    <name evidence="2" type="ORF">CDD82_4886</name>
</gene>